<dbReference type="EMBL" id="WTVQ01000020">
    <property type="protein sequence ID" value="NMG75683.1"/>
    <property type="molecule type" value="Genomic_DNA"/>
</dbReference>
<dbReference type="EC" id="3.1.1.29" evidence="3"/>
<organism evidence="3 4">
    <name type="scientific">Aromatoleum diolicum</name>
    <dbReference type="NCBI Taxonomy" id="75796"/>
    <lineage>
        <taxon>Bacteria</taxon>
        <taxon>Pseudomonadati</taxon>
        <taxon>Pseudomonadota</taxon>
        <taxon>Betaproteobacteria</taxon>
        <taxon>Rhodocyclales</taxon>
        <taxon>Rhodocyclaceae</taxon>
        <taxon>Aromatoleum</taxon>
    </lineage>
</organism>
<dbReference type="NCBIfam" id="NF006718">
    <property type="entry name" value="PRK09256.1"/>
    <property type="match status" value="1"/>
</dbReference>
<dbReference type="PROSITE" id="PS00745">
    <property type="entry name" value="RF_PROK_I"/>
    <property type="match status" value="1"/>
</dbReference>
<feature type="region of interest" description="Disordered" evidence="1">
    <location>
        <begin position="101"/>
        <end position="141"/>
    </location>
</feature>
<name>A0ABX1QBB9_9RHOO</name>
<feature type="compositionally biased region" description="Basic and acidic residues" evidence="1">
    <location>
        <begin position="118"/>
        <end position="129"/>
    </location>
</feature>
<proteinExistence type="predicted"/>
<accession>A0ABX1QBB9</accession>
<feature type="compositionally biased region" description="Basic residues" evidence="1">
    <location>
        <begin position="130"/>
        <end position="141"/>
    </location>
</feature>
<keyword evidence="4" id="KW-1185">Reference proteome</keyword>
<evidence type="ECO:0000256" key="1">
    <source>
        <dbReference type="SAM" id="MobiDB-lite"/>
    </source>
</evidence>
<evidence type="ECO:0000313" key="3">
    <source>
        <dbReference type="EMBL" id="NMG75683.1"/>
    </source>
</evidence>
<protein>
    <submittedName>
        <fullName evidence="3">Aminoacyl-tRNA hydrolase</fullName>
        <ecNumber evidence="3">3.1.1.29</ecNumber>
    </submittedName>
</protein>
<dbReference type="Gene3D" id="3.30.160.20">
    <property type="match status" value="1"/>
</dbReference>
<evidence type="ECO:0000259" key="2">
    <source>
        <dbReference type="PROSITE" id="PS00745"/>
    </source>
</evidence>
<evidence type="ECO:0000313" key="4">
    <source>
        <dbReference type="Proteomes" id="UP000648984"/>
    </source>
</evidence>
<keyword evidence="3" id="KW-0378">Hydrolase</keyword>
<dbReference type="InterPro" id="IPR000352">
    <property type="entry name" value="Pep_chain_release_fac_I"/>
</dbReference>
<dbReference type="Proteomes" id="UP000648984">
    <property type="component" value="Unassembled WGS sequence"/>
</dbReference>
<dbReference type="SUPFAM" id="SSF110916">
    <property type="entry name" value="Peptidyl-tRNA hydrolase domain-like"/>
    <property type="match status" value="1"/>
</dbReference>
<dbReference type="GO" id="GO:0004045">
    <property type="term" value="F:peptidyl-tRNA hydrolase activity"/>
    <property type="evidence" value="ECO:0007669"/>
    <property type="project" value="UniProtKB-EC"/>
</dbReference>
<sequence>MSALPPLPVLPEEELEERFVRASGPGGQNVNKVSTAVELRFDAAHSPSLNDAVRERLIRLAGRRATSDGVIVISAQRFRTQERNRADARARLAALIQRAHEAPTPRIATKPTKASVRRRLDSKRTQSERKRTRSGRTHHDQ</sequence>
<dbReference type="PANTHER" id="PTHR47814">
    <property type="entry name" value="PEPTIDYL-TRNA HYDROLASE ARFB"/>
    <property type="match status" value="1"/>
</dbReference>
<comment type="caution">
    <text evidence="3">The sequence shown here is derived from an EMBL/GenBank/DDBJ whole genome shotgun (WGS) entry which is preliminary data.</text>
</comment>
<dbReference type="RefSeq" id="WP_169260835.1">
    <property type="nucleotide sequence ID" value="NZ_WTVQ01000020.1"/>
</dbReference>
<gene>
    <name evidence="3" type="ORF">GPA25_13030</name>
</gene>
<dbReference type="Pfam" id="PF00472">
    <property type="entry name" value="RF-1"/>
    <property type="match status" value="1"/>
</dbReference>
<dbReference type="PANTHER" id="PTHR47814:SF1">
    <property type="entry name" value="PEPTIDYL-TRNA HYDROLASE ARFB"/>
    <property type="match status" value="1"/>
</dbReference>
<reference evidence="3 4" key="1">
    <citation type="submission" date="2019-12" db="EMBL/GenBank/DDBJ databases">
        <title>Comparative genomics gives insights into the taxonomy of the Azoarcus-Aromatoleum group and reveals separate origins of nif in the plant-associated Azoarcus and non-plant-associated Aromatoleum sub-groups.</title>
        <authorList>
            <person name="Lafos M."/>
            <person name="Maluk M."/>
            <person name="Batista M."/>
            <person name="Junghare M."/>
            <person name="Carmona M."/>
            <person name="Faoro H."/>
            <person name="Cruz L.M."/>
            <person name="Battistoni F."/>
            <person name="De Souza E."/>
            <person name="Pedrosa F."/>
            <person name="Chen W.-M."/>
            <person name="Poole P.S."/>
            <person name="Dixon R.A."/>
            <person name="James E.K."/>
        </authorList>
    </citation>
    <scope>NUCLEOTIDE SEQUENCE [LARGE SCALE GENOMIC DNA]</scope>
    <source>
        <strain evidence="3 4">22Lin</strain>
    </source>
</reference>
<feature type="domain" description="Prokaryotic-type class I peptide chain release factors" evidence="2">
    <location>
        <begin position="21"/>
        <end position="37"/>
    </location>
</feature>